<feature type="compositionally biased region" description="Low complexity" evidence="1">
    <location>
        <begin position="105"/>
        <end position="116"/>
    </location>
</feature>
<evidence type="ECO:0000313" key="2">
    <source>
        <dbReference type="EMBL" id="EME47078.1"/>
    </source>
</evidence>
<dbReference type="Proteomes" id="UP000016933">
    <property type="component" value="Unassembled WGS sequence"/>
</dbReference>
<reference evidence="3" key="1">
    <citation type="journal article" date="2012" name="PLoS Genet.">
        <title>The genomes of the fungal plant pathogens Cladosporium fulvum and Dothistroma septosporum reveal adaptation to different hosts and lifestyles but also signatures of common ancestry.</title>
        <authorList>
            <person name="de Wit P.J.G.M."/>
            <person name="van der Burgt A."/>
            <person name="Oekmen B."/>
            <person name="Stergiopoulos I."/>
            <person name="Abd-Elsalam K.A."/>
            <person name="Aerts A.L."/>
            <person name="Bahkali A.H."/>
            <person name="Beenen H.G."/>
            <person name="Chettri P."/>
            <person name="Cox M.P."/>
            <person name="Datema E."/>
            <person name="de Vries R.P."/>
            <person name="Dhillon B."/>
            <person name="Ganley A.R."/>
            <person name="Griffiths S.A."/>
            <person name="Guo Y."/>
            <person name="Hamelin R.C."/>
            <person name="Henrissat B."/>
            <person name="Kabir M.S."/>
            <person name="Jashni M.K."/>
            <person name="Kema G."/>
            <person name="Klaubauf S."/>
            <person name="Lapidus A."/>
            <person name="Levasseur A."/>
            <person name="Lindquist E."/>
            <person name="Mehrabi R."/>
            <person name="Ohm R.A."/>
            <person name="Owen T.J."/>
            <person name="Salamov A."/>
            <person name="Schwelm A."/>
            <person name="Schijlen E."/>
            <person name="Sun H."/>
            <person name="van den Burg H.A."/>
            <person name="van Ham R.C.H.J."/>
            <person name="Zhang S."/>
            <person name="Goodwin S.B."/>
            <person name="Grigoriev I.V."/>
            <person name="Collemare J."/>
            <person name="Bradshaw R.E."/>
        </authorList>
    </citation>
    <scope>NUCLEOTIDE SEQUENCE [LARGE SCALE GENOMIC DNA]</scope>
    <source>
        <strain evidence="3">NZE10 / CBS 128990</strain>
    </source>
</reference>
<protein>
    <submittedName>
        <fullName evidence="2">Uncharacterized protein</fullName>
    </submittedName>
</protein>
<name>N1PVW6_DOTSN</name>
<gene>
    <name evidence="2" type="ORF">DOTSEDRAFT_31573</name>
</gene>
<dbReference type="HOGENOM" id="CLU_687016_0_0_1"/>
<evidence type="ECO:0000256" key="1">
    <source>
        <dbReference type="SAM" id="MobiDB-lite"/>
    </source>
</evidence>
<reference evidence="2 3" key="2">
    <citation type="journal article" date="2012" name="PLoS Pathog.">
        <title>Diverse lifestyles and strategies of plant pathogenesis encoded in the genomes of eighteen Dothideomycetes fungi.</title>
        <authorList>
            <person name="Ohm R.A."/>
            <person name="Feau N."/>
            <person name="Henrissat B."/>
            <person name="Schoch C.L."/>
            <person name="Horwitz B.A."/>
            <person name="Barry K.W."/>
            <person name="Condon B.J."/>
            <person name="Copeland A.C."/>
            <person name="Dhillon B."/>
            <person name="Glaser F."/>
            <person name="Hesse C.N."/>
            <person name="Kosti I."/>
            <person name="LaButti K."/>
            <person name="Lindquist E.A."/>
            <person name="Lucas S."/>
            <person name="Salamov A.A."/>
            <person name="Bradshaw R.E."/>
            <person name="Ciuffetti L."/>
            <person name="Hamelin R.C."/>
            <person name="Kema G.H.J."/>
            <person name="Lawrence C."/>
            <person name="Scott J.A."/>
            <person name="Spatafora J.W."/>
            <person name="Turgeon B.G."/>
            <person name="de Wit P.J.G.M."/>
            <person name="Zhong S."/>
            <person name="Goodwin S.B."/>
            <person name="Grigoriev I.V."/>
        </authorList>
    </citation>
    <scope>NUCLEOTIDE SEQUENCE [LARGE SCALE GENOMIC DNA]</scope>
    <source>
        <strain evidence="3">NZE10 / CBS 128990</strain>
    </source>
</reference>
<feature type="region of interest" description="Disordered" evidence="1">
    <location>
        <begin position="355"/>
        <end position="401"/>
    </location>
</feature>
<accession>N1PVW6</accession>
<proteinExistence type="predicted"/>
<sequence>MSTKTTPEKVDKAYVLAHQYEENFHHRGKNVFARGLPALTTQTRCAVYGPGAAQWKIDARAHQQALAGTAAAATVTAQPPAPMASASNPQSSDSLSRAAFTSQLASSPTPYAAPAAQRASETRAPPRVLQLSPPSPRADTQLEIDNATLRTLHGARIQYTRSDSSSLSSLSQSPELPTELETSLADARTSTTQDSSPFSADGIYRRGRSEHISNIEAQRAGQQVANPRPIAPLKKKRTPRPAPSPRPSMRLDDDGIPYRSDKHTMLREQFRSAFTTRASTAGGKLISRDVDYAVPMLHQPEIARQALTKPPPKGYTGPVAGPPTRIALPGGNENPKIRAAQLSIGDALLAHLEKEAAAEAAGDEDVGEEGIEADGEMAEEEGDPKDARVVPDSDTEEEELL</sequence>
<feature type="compositionally biased region" description="Polar residues" evidence="1">
    <location>
        <begin position="188"/>
        <end position="198"/>
    </location>
</feature>
<organism evidence="2 3">
    <name type="scientific">Dothistroma septosporum (strain NZE10 / CBS 128990)</name>
    <name type="common">Red band needle blight fungus</name>
    <name type="synonym">Mycosphaerella pini</name>
    <dbReference type="NCBI Taxonomy" id="675120"/>
    <lineage>
        <taxon>Eukaryota</taxon>
        <taxon>Fungi</taxon>
        <taxon>Dikarya</taxon>
        <taxon>Ascomycota</taxon>
        <taxon>Pezizomycotina</taxon>
        <taxon>Dothideomycetes</taxon>
        <taxon>Dothideomycetidae</taxon>
        <taxon>Mycosphaerellales</taxon>
        <taxon>Mycosphaerellaceae</taxon>
        <taxon>Dothistroma</taxon>
    </lineage>
</organism>
<dbReference type="OrthoDB" id="10642555at2759"/>
<feature type="region of interest" description="Disordered" evidence="1">
    <location>
        <begin position="160"/>
        <end position="202"/>
    </location>
</feature>
<dbReference type="AlphaFoldDB" id="N1PVW6"/>
<feature type="compositionally biased region" description="Polar residues" evidence="1">
    <location>
        <begin position="85"/>
        <end position="104"/>
    </location>
</feature>
<keyword evidence="3" id="KW-1185">Reference proteome</keyword>
<feature type="compositionally biased region" description="Low complexity" evidence="1">
    <location>
        <begin position="162"/>
        <end position="173"/>
    </location>
</feature>
<feature type="compositionally biased region" description="Acidic residues" evidence="1">
    <location>
        <begin position="361"/>
        <end position="383"/>
    </location>
</feature>
<feature type="region of interest" description="Disordered" evidence="1">
    <location>
        <begin position="216"/>
        <end position="257"/>
    </location>
</feature>
<evidence type="ECO:0000313" key="3">
    <source>
        <dbReference type="Proteomes" id="UP000016933"/>
    </source>
</evidence>
<feature type="region of interest" description="Disordered" evidence="1">
    <location>
        <begin position="78"/>
        <end position="141"/>
    </location>
</feature>
<dbReference type="EMBL" id="KB446536">
    <property type="protein sequence ID" value="EME47078.1"/>
    <property type="molecule type" value="Genomic_DNA"/>
</dbReference>
<dbReference type="OMA" id="AQWRIDA"/>